<dbReference type="Gene3D" id="3.40.50.280">
    <property type="entry name" value="Cobalamin-binding domain"/>
    <property type="match status" value="1"/>
</dbReference>
<dbReference type="Pfam" id="PF04055">
    <property type="entry name" value="Radical_SAM"/>
    <property type="match status" value="1"/>
</dbReference>
<dbReference type="InterPro" id="IPR013785">
    <property type="entry name" value="Aldolase_TIM"/>
</dbReference>
<dbReference type="SUPFAM" id="SSF102114">
    <property type="entry name" value="Radical SAM enzymes"/>
    <property type="match status" value="1"/>
</dbReference>
<evidence type="ECO:0000256" key="4">
    <source>
        <dbReference type="ARBA" id="ARBA00023004"/>
    </source>
</evidence>
<evidence type="ECO:0000256" key="3">
    <source>
        <dbReference type="ARBA" id="ARBA00022723"/>
    </source>
</evidence>
<evidence type="ECO:0000256" key="5">
    <source>
        <dbReference type="ARBA" id="ARBA00023014"/>
    </source>
</evidence>
<dbReference type="SFLD" id="SFLDG01082">
    <property type="entry name" value="B12-binding_domain_containing"/>
    <property type="match status" value="1"/>
</dbReference>
<gene>
    <name evidence="7" type="ORF">SAMN06264346_10251</name>
</gene>
<evidence type="ECO:0000313" key="7">
    <source>
        <dbReference type="EMBL" id="SMP09263.1"/>
    </source>
</evidence>
<dbReference type="Proteomes" id="UP001157960">
    <property type="component" value="Unassembled WGS sequence"/>
</dbReference>
<dbReference type="InterPro" id="IPR007197">
    <property type="entry name" value="rSAM"/>
</dbReference>
<dbReference type="InterPro" id="IPR006638">
    <property type="entry name" value="Elp3/MiaA/NifB-like_rSAM"/>
</dbReference>
<keyword evidence="3" id="KW-0479">Metal-binding</keyword>
<dbReference type="InterPro" id="IPR058240">
    <property type="entry name" value="rSAM_sf"/>
</dbReference>
<dbReference type="PROSITE" id="PS51918">
    <property type="entry name" value="RADICAL_SAM"/>
    <property type="match status" value="1"/>
</dbReference>
<evidence type="ECO:0000256" key="1">
    <source>
        <dbReference type="ARBA" id="ARBA00001966"/>
    </source>
</evidence>
<accession>A0ABY1NGK4</accession>
<evidence type="ECO:0000256" key="2">
    <source>
        <dbReference type="ARBA" id="ARBA00022691"/>
    </source>
</evidence>
<dbReference type="InterPro" id="IPR051198">
    <property type="entry name" value="BchE-like"/>
</dbReference>
<comment type="caution">
    <text evidence="7">The sequence shown here is derived from an EMBL/GenBank/DDBJ whole genome shotgun (WGS) entry which is preliminary data.</text>
</comment>
<dbReference type="SFLD" id="SFLDS00029">
    <property type="entry name" value="Radical_SAM"/>
    <property type="match status" value="1"/>
</dbReference>
<keyword evidence="5" id="KW-0411">Iron-sulfur</keyword>
<dbReference type="SMART" id="SM00729">
    <property type="entry name" value="Elp3"/>
    <property type="match status" value="1"/>
</dbReference>
<protein>
    <submittedName>
        <fullName evidence="7">Radical SAM superfamily enzyme YgiQ, UPF0313 family</fullName>
    </submittedName>
</protein>
<feature type="domain" description="Radical SAM core" evidence="6">
    <location>
        <begin position="343"/>
        <end position="571"/>
    </location>
</feature>
<evidence type="ECO:0000259" key="6">
    <source>
        <dbReference type="PROSITE" id="PS51918"/>
    </source>
</evidence>
<proteinExistence type="predicted"/>
<dbReference type="Gene3D" id="3.20.20.70">
    <property type="entry name" value="Aldolase class I"/>
    <property type="match status" value="1"/>
</dbReference>
<organism evidence="7 8">
    <name type="scientific">Chryseobacterium profundimaris</name>
    <dbReference type="NCBI Taxonomy" id="1387275"/>
    <lineage>
        <taxon>Bacteria</taxon>
        <taxon>Pseudomonadati</taxon>
        <taxon>Bacteroidota</taxon>
        <taxon>Flavobacteriia</taxon>
        <taxon>Flavobacteriales</taxon>
        <taxon>Weeksellaceae</taxon>
        <taxon>Chryseobacterium group</taxon>
        <taxon>Chryseobacterium</taxon>
    </lineage>
</organism>
<keyword evidence="2" id="KW-0949">S-adenosyl-L-methionine</keyword>
<evidence type="ECO:0000313" key="8">
    <source>
        <dbReference type="Proteomes" id="UP001157960"/>
    </source>
</evidence>
<keyword evidence="4" id="KW-0408">Iron</keyword>
<reference evidence="7 8" key="1">
    <citation type="submission" date="2017-05" db="EMBL/GenBank/DDBJ databases">
        <authorList>
            <person name="Varghese N."/>
            <person name="Submissions S."/>
        </authorList>
    </citation>
    <scope>NUCLEOTIDE SEQUENCE [LARGE SCALE GENOMIC DNA]</scope>
    <source>
        <strain evidence="7 8">DSM 28214</strain>
    </source>
</reference>
<dbReference type="EMBL" id="FXTZ01000002">
    <property type="protein sequence ID" value="SMP09263.1"/>
    <property type="molecule type" value="Genomic_DNA"/>
</dbReference>
<dbReference type="PANTHER" id="PTHR43409">
    <property type="entry name" value="ANAEROBIC MAGNESIUM-PROTOPORPHYRIN IX MONOMETHYL ESTER CYCLASE-RELATED"/>
    <property type="match status" value="1"/>
</dbReference>
<dbReference type="RefSeq" id="WP_283421118.1">
    <property type="nucleotide sequence ID" value="NZ_FXTZ01000002.1"/>
</dbReference>
<sequence length="731" mass="84369">MKDLLLITPPFTQLNTPYPATAYIKGFLNTKNISSFQADLGIEVILELFSKNGIQNVFNKEINIQTISENSQRIFSLRDEYIKTIDQVISFLQGKTPTLARQICSMNFLPEASRFNQLDDMEFAFGNMGLQDKAKHLATLYLEDLSDYIIENIDPDFGFSRYAERLGKSANSFDELYSKITANNTFIDDITLKTLHEKLESVQPKMVCFSVPFPGNLYSAFRCAKFIKENYPHIKTAMGGGFPNTELREVKDQRVFEFFDFITLDDGELPIELLYQNVCHSEHNEKSELKRTFLIENNTVTYKNNSSRHDYKQADIGTPDYSDLLLDQYISVIEIANPMHSLWSDGRWNKLTMAHGCYWGKCTFCDISLDYIKIYEPISAKILVDRMEELIRTTGETGFHFVDEAAPPALMREVALEILRRNLVVTWWTNIRFEKSFTRDLCFLLKLSGCVAVSGGLEVASDRLLKLIDKGISVEQVAKVTRNFTEAGIMIHAYLMYGYPTQTIQETIDSLEMVRQLFEMGILQSGFWHQFAMTAHSPVGLNPEEFGVTPIKQEIYFANNDVDFTDRTGIDHGKFSFGLKKSLFNYMHGINFELPLQEWFDFKIPRTTVHSNYIHDALLENDDFTFKGNSKIVFLSKNVIAENRVKNKKKYNYTYTKITVHLKTNIVTVDFDEGHAEWLMKIFSEYSVENPKKPTLQQLKADFEENFDNFELFWFSKSMQQLKENGVILSL</sequence>
<name>A0ABY1NGK4_9FLAO</name>
<comment type="cofactor">
    <cofactor evidence="1">
        <name>[4Fe-4S] cluster</name>
        <dbReference type="ChEBI" id="CHEBI:49883"/>
    </cofactor>
</comment>
<keyword evidence="8" id="KW-1185">Reference proteome</keyword>